<evidence type="ECO:0000256" key="4">
    <source>
        <dbReference type="ARBA" id="ARBA00023002"/>
    </source>
</evidence>
<evidence type="ECO:0000259" key="5">
    <source>
        <dbReference type="PROSITE" id="PS51349"/>
    </source>
</evidence>
<dbReference type="PROSITE" id="PS51349">
    <property type="entry name" value="FMN_HYDROXY_ACID_DH_2"/>
    <property type="match status" value="1"/>
</dbReference>
<keyword evidence="3" id="KW-0288">FMN</keyword>
<dbReference type="SUPFAM" id="SSF51395">
    <property type="entry name" value="FMN-linked oxidoreductases"/>
    <property type="match status" value="1"/>
</dbReference>
<evidence type="ECO:0000256" key="2">
    <source>
        <dbReference type="ARBA" id="ARBA00022630"/>
    </source>
</evidence>
<accession>A0A1T4VJY7</accession>
<dbReference type="GO" id="GO:0016491">
    <property type="term" value="F:oxidoreductase activity"/>
    <property type="evidence" value="ECO:0007669"/>
    <property type="project" value="UniProtKB-KW"/>
</dbReference>
<dbReference type="PANTHER" id="PTHR10578:SF107">
    <property type="entry name" value="2-HYDROXYACID OXIDASE 1"/>
    <property type="match status" value="1"/>
</dbReference>
<dbReference type="Gene3D" id="3.20.20.70">
    <property type="entry name" value="Aldolase class I"/>
    <property type="match status" value="1"/>
</dbReference>
<comment type="cofactor">
    <cofactor evidence="1">
        <name>FMN</name>
        <dbReference type="ChEBI" id="CHEBI:58210"/>
    </cofactor>
</comment>
<evidence type="ECO:0000313" key="7">
    <source>
        <dbReference type="Proteomes" id="UP000190814"/>
    </source>
</evidence>
<gene>
    <name evidence="6" type="ORF">SAMN02745111_01045</name>
</gene>
<keyword evidence="4" id="KW-0560">Oxidoreductase</keyword>
<dbReference type="EMBL" id="FUXZ01000006">
    <property type="protein sequence ID" value="SKA65205.1"/>
    <property type="molecule type" value="Genomic_DNA"/>
</dbReference>
<dbReference type="InterPro" id="IPR037396">
    <property type="entry name" value="FMN_HAD"/>
</dbReference>
<feature type="domain" description="FMN hydroxy acid dehydrogenase" evidence="5">
    <location>
        <begin position="1"/>
        <end position="300"/>
    </location>
</feature>
<proteinExistence type="predicted"/>
<dbReference type="InterPro" id="IPR000262">
    <property type="entry name" value="FMN-dep_DH"/>
</dbReference>
<dbReference type="RefSeq" id="WP_159444289.1">
    <property type="nucleotide sequence ID" value="NZ_FUXZ01000006.1"/>
</dbReference>
<evidence type="ECO:0000256" key="3">
    <source>
        <dbReference type="ARBA" id="ARBA00022643"/>
    </source>
</evidence>
<dbReference type="PANTHER" id="PTHR10578">
    <property type="entry name" value="S -2-HYDROXY-ACID OXIDASE-RELATED"/>
    <property type="match status" value="1"/>
</dbReference>
<evidence type="ECO:0000313" key="6">
    <source>
        <dbReference type="EMBL" id="SKA65205.1"/>
    </source>
</evidence>
<dbReference type="STRING" id="39495.SAMN02745111_01045"/>
<dbReference type="OrthoDB" id="9770452at2"/>
<dbReference type="Pfam" id="PF01070">
    <property type="entry name" value="FMN_dh"/>
    <property type="match status" value="1"/>
</dbReference>
<dbReference type="Proteomes" id="UP000190814">
    <property type="component" value="Unassembled WGS sequence"/>
</dbReference>
<organism evidence="6 7">
    <name type="scientific">Eubacterium uniforme</name>
    <dbReference type="NCBI Taxonomy" id="39495"/>
    <lineage>
        <taxon>Bacteria</taxon>
        <taxon>Bacillati</taxon>
        <taxon>Bacillota</taxon>
        <taxon>Clostridia</taxon>
        <taxon>Eubacteriales</taxon>
        <taxon>Eubacteriaceae</taxon>
        <taxon>Eubacterium</taxon>
    </lineage>
</organism>
<sequence length="300" mass="32823">MEHKRNQDANLINEKYIESLVVEQRIIDSVKPSLKTNYFGSEFDMPILTPAFSHIGNINGREKTGLYEYSVAARNLNMLNFVGMMENEGFKDIMDAGAKTVRIVKPYADNGKVLDQFAYAKEIGAFGIGIDIDHIFANGGYDVVIGEEMAPQSSDMIKNYIDTYNLPFVVKGVLSVSDAVKCKEIGASAIIVSHHHGRMPSAIPPMMILPEIKKALEGSDVKIFLDCQIATGMDVFKALALGADGVAPGRAMMDDLNAEGTTGVEKFIRGMADELMFAMGNTGFDKVENINDSVIHRLNG</sequence>
<keyword evidence="7" id="KW-1185">Reference proteome</keyword>
<dbReference type="AlphaFoldDB" id="A0A1T4VJY7"/>
<evidence type="ECO:0000256" key="1">
    <source>
        <dbReference type="ARBA" id="ARBA00001917"/>
    </source>
</evidence>
<reference evidence="6 7" key="1">
    <citation type="submission" date="2017-02" db="EMBL/GenBank/DDBJ databases">
        <authorList>
            <person name="Peterson S.W."/>
        </authorList>
    </citation>
    <scope>NUCLEOTIDE SEQUENCE [LARGE SCALE GENOMIC DNA]</scope>
    <source>
        <strain evidence="6 7">ATCC 35992</strain>
    </source>
</reference>
<name>A0A1T4VJY7_9FIRM</name>
<keyword evidence="2" id="KW-0285">Flavoprotein</keyword>
<dbReference type="InterPro" id="IPR013785">
    <property type="entry name" value="Aldolase_TIM"/>
</dbReference>
<protein>
    <submittedName>
        <fullName evidence="6">FMN-dependent dehydrogenase</fullName>
    </submittedName>
</protein>